<dbReference type="GO" id="GO:0006606">
    <property type="term" value="P:protein import into nucleus"/>
    <property type="evidence" value="ECO:0007669"/>
    <property type="project" value="TreeGrafter"/>
</dbReference>
<name>A0AAV1HXE8_9CHLO</name>
<dbReference type="PANTHER" id="PTHR12925">
    <property type="entry name" value="HIKESHI FAMILY MEMBER"/>
    <property type="match status" value="1"/>
</dbReference>
<evidence type="ECO:0000313" key="2">
    <source>
        <dbReference type="EMBL" id="CAK0742662.1"/>
    </source>
</evidence>
<dbReference type="GO" id="GO:0061608">
    <property type="term" value="F:nuclear import signal receptor activity"/>
    <property type="evidence" value="ECO:0007669"/>
    <property type="project" value="TreeGrafter"/>
</dbReference>
<evidence type="ECO:0000259" key="1">
    <source>
        <dbReference type="Pfam" id="PF21057"/>
    </source>
</evidence>
<comment type="caution">
    <text evidence="2">The sequence shown here is derived from an EMBL/GenBank/DDBJ whole genome shotgun (WGS) entry which is preliminary data.</text>
</comment>
<dbReference type="Pfam" id="PF21057">
    <property type="entry name" value="Hikeshi-like_C"/>
    <property type="match status" value="1"/>
</dbReference>
<dbReference type="InterPro" id="IPR048364">
    <property type="entry name" value="Hikeshi-like_C"/>
</dbReference>
<dbReference type="InterPro" id="IPR031318">
    <property type="entry name" value="OPI10"/>
</dbReference>
<dbReference type="GO" id="GO:0005829">
    <property type="term" value="C:cytosol"/>
    <property type="evidence" value="ECO:0007669"/>
    <property type="project" value="TreeGrafter"/>
</dbReference>
<protein>
    <recommendedName>
        <fullName evidence="1">Hikeshi-like C-terminal domain-containing protein</fullName>
    </recommendedName>
</protein>
<proteinExistence type="predicted"/>
<dbReference type="PANTHER" id="PTHR12925:SF0">
    <property type="entry name" value="PROTEIN HIKESHI"/>
    <property type="match status" value="1"/>
</dbReference>
<reference evidence="2 3" key="1">
    <citation type="submission" date="2023-10" db="EMBL/GenBank/DDBJ databases">
        <authorList>
            <person name="Maclean D."/>
            <person name="Macfadyen A."/>
        </authorList>
    </citation>
    <scope>NUCLEOTIDE SEQUENCE [LARGE SCALE GENOMIC DNA]</scope>
</reference>
<dbReference type="AlphaFoldDB" id="A0AAV1HXE8"/>
<feature type="domain" description="Hikeshi-like C-terminal" evidence="1">
    <location>
        <begin position="133"/>
        <end position="185"/>
    </location>
</feature>
<dbReference type="GO" id="GO:0005634">
    <property type="term" value="C:nucleus"/>
    <property type="evidence" value="ECO:0007669"/>
    <property type="project" value="TreeGrafter"/>
</dbReference>
<dbReference type="Proteomes" id="UP001314263">
    <property type="component" value="Unassembled WGS sequence"/>
</dbReference>
<accession>A0AAV1HXE8</accession>
<sequence length="192" mass="21272">MGTPVFGAFFVGSSYPIADSSFSRTDATHWVLDVGATVTRNYAELKEVALFLTTPNVLPPGQALGLYISVSGEWQWRGFVSNEHPSEVMPLQWPEVMGGSLAGTNNPAVQLGVSLESLEEAVQREGTKLASRQEFAKRVALDLFRFMESFNKGVQGDMLVLPTNCLELWFQKFDSKFRRNPEFLMQSGEKAG</sequence>
<gene>
    <name evidence="2" type="ORF">CVIRNUC_001412</name>
</gene>
<organism evidence="2 3">
    <name type="scientific">Coccomyxa viridis</name>
    <dbReference type="NCBI Taxonomy" id="1274662"/>
    <lineage>
        <taxon>Eukaryota</taxon>
        <taxon>Viridiplantae</taxon>
        <taxon>Chlorophyta</taxon>
        <taxon>core chlorophytes</taxon>
        <taxon>Trebouxiophyceae</taxon>
        <taxon>Trebouxiophyceae incertae sedis</taxon>
        <taxon>Coccomyxaceae</taxon>
        <taxon>Coccomyxa</taxon>
    </lineage>
</organism>
<evidence type="ECO:0000313" key="3">
    <source>
        <dbReference type="Proteomes" id="UP001314263"/>
    </source>
</evidence>
<dbReference type="EMBL" id="CAUYUE010000002">
    <property type="protein sequence ID" value="CAK0742662.1"/>
    <property type="molecule type" value="Genomic_DNA"/>
</dbReference>
<keyword evidence="3" id="KW-1185">Reference proteome</keyword>